<feature type="transmembrane region" description="Helical" evidence="1">
    <location>
        <begin position="122"/>
        <end position="143"/>
    </location>
</feature>
<accession>A0ABW0QYT1</accession>
<feature type="transmembrane region" description="Helical" evidence="1">
    <location>
        <begin position="164"/>
        <end position="186"/>
    </location>
</feature>
<dbReference type="EMBL" id="JBHSNC010000036">
    <property type="protein sequence ID" value="MFC5530144.1"/>
    <property type="molecule type" value="Genomic_DNA"/>
</dbReference>
<name>A0ABW0QYT1_9BACL</name>
<keyword evidence="3" id="KW-1185">Reference proteome</keyword>
<sequence>MSLLKYIIFSLVEYLSSFVFILIQFRFTLKENISQILLISLLLSFVSYSFMSADLSAFFPLIQLIIVLLYIQMAMKVSIFNALIMFFTGYIVLGVAQTCIIALAMHLQFIEGELKAGTDSGYVLQFISSCMMLLFSFLTYKLKGGFSFIESRSRFSKKTFTGKNMVFISFIILAFVITIVSSIVILEYENPPYLLIASILLVILVLLFYLSLRRDEAVD</sequence>
<evidence type="ECO:0000313" key="3">
    <source>
        <dbReference type="Proteomes" id="UP001596108"/>
    </source>
</evidence>
<keyword evidence="1" id="KW-1133">Transmembrane helix</keyword>
<reference evidence="3" key="1">
    <citation type="journal article" date="2019" name="Int. J. Syst. Evol. Microbiol.">
        <title>The Global Catalogue of Microorganisms (GCM) 10K type strain sequencing project: providing services to taxonomists for standard genome sequencing and annotation.</title>
        <authorList>
            <consortium name="The Broad Institute Genomics Platform"/>
            <consortium name="The Broad Institute Genome Sequencing Center for Infectious Disease"/>
            <person name="Wu L."/>
            <person name="Ma J."/>
        </authorList>
    </citation>
    <scope>NUCLEOTIDE SEQUENCE [LARGE SCALE GENOMIC DNA]</scope>
    <source>
        <strain evidence="3">CGMCC 1.18578</strain>
    </source>
</reference>
<keyword evidence="1" id="KW-0812">Transmembrane</keyword>
<gene>
    <name evidence="2" type="ORF">ACFPQ4_11970</name>
</gene>
<evidence type="ECO:0000256" key="1">
    <source>
        <dbReference type="SAM" id="Phobius"/>
    </source>
</evidence>
<comment type="caution">
    <text evidence="2">The sequence shown here is derived from an EMBL/GenBank/DDBJ whole genome shotgun (WGS) entry which is preliminary data.</text>
</comment>
<dbReference type="RefSeq" id="WP_378112081.1">
    <property type="nucleotide sequence ID" value="NZ_JBHSNC010000036.1"/>
</dbReference>
<proteinExistence type="predicted"/>
<protein>
    <submittedName>
        <fullName evidence="2">Uncharacterized protein</fullName>
    </submittedName>
</protein>
<feature type="transmembrane region" description="Helical" evidence="1">
    <location>
        <begin position="82"/>
        <end position="110"/>
    </location>
</feature>
<feature type="transmembrane region" description="Helical" evidence="1">
    <location>
        <begin position="6"/>
        <end position="25"/>
    </location>
</feature>
<evidence type="ECO:0000313" key="2">
    <source>
        <dbReference type="EMBL" id="MFC5530144.1"/>
    </source>
</evidence>
<organism evidence="2 3">
    <name type="scientific">Cohnella yongneupensis</name>
    <dbReference type="NCBI Taxonomy" id="425006"/>
    <lineage>
        <taxon>Bacteria</taxon>
        <taxon>Bacillati</taxon>
        <taxon>Bacillota</taxon>
        <taxon>Bacilli</taxon>
        <taxon>Bacillales</taxon>
        <taxon>Paenibacillaceae</taxon>
        <taxon>Cohnella</taxon>
    </lineage>
</organism>
<keyword evidence="1" id="KW-0472">Membrane</keyword>
<feature type="transmembrane region" description="Helical" evidence="1">
    <location>
        <begin position="192"/>
        <end position="212"/>
    </location>
</feature>
<feature type="transmembrane region" description="Helical" evidence="1">
    <location>
        <begin position="57"/>
        <end position="75"/>
    </location>
</feature>
<dbReference type="Proteomes" id="UP001596108">
    <property type="component" value="Unassembled WGS sequence"/>
</dbReference>